<dbReference type="SMR" id="A0A482XCS8"/>
<dbReference type="Proteomes" id="UP000291343">
    <property type="component" value="Unassembled WGS sequence"/>
</dbReference>
<name>A0A482XCS8_LAOST</name>
<dbReference type="EMBL" id="QKKF02013261">
    <property type="protein sequence ID" value="RZF43091.1"/>
    <property type="molecule type" value="Genomic_DNA"/>
</dbReference>
<dbReference type="Pfam" id="PF07258">
    <property type="entry name" value="COMM_domain"/>
    <property type="match status" value="1"/>
</dbReference>
<evidence type="ECO:0000259" key="1">
    <source>
        <dbReference type="PROSITE" id="PS51269"/>
    </source>
</evidence>
<dbReference type="PANTHER" id="PTHR12333:SF0">
    <property type="entry name" value="COMM DOMAIN-CONTAINING PROTEIN 10"/>
    <property type="match status" value="1"/>
</dbReference>
<sequence>MSKNTAWIASTPSLLLGVQTINKADSQKFPFVLNRIVQFLQTPSEAGRPFTSEEEERLISTLEGIENADDLQSLENVNWMLNVAASSSSKGVMNEPRAVIELELKDEGRPDGASSLIMDLNHKQLCELFDTLETIQTELDNLR</sequence>
<reference evidence="2 3" key="1">
    <citation type="journal article" date="2017" name="Gigascience">
        <title>Genome sequence of the small brown planthopper, Laodelphax striatellus.</title>
        <authorList>
            <person name="Zhu J."/>
            <person name="Jiang F."/>
            <person name="Wang X."/>
            <person name="Yang P."/>
            <person name="Bao Y."/>
            <person name="Zhao W."/>
            <person name="Wang W."/>
            <person name="Lu H."/>
            <person name="Wang Q."/>
            <person name="Cui N."/>
            <person name="Li J."/>
            <person name="Chen X."/>
            <person name="Luo L."/>
            <person name="Yu J."/>
            <person name="Kang L."/>
            <person name="Cui F."/>
        </authorList>
    </citation>
    <scope>NUCLEOTIDE SEQUENCE [LARGE SCALE GENOMIC DNA]</scope>
    <source>
        <strain evidence="2">Lst14</strain>
    </source>
</reference>
<keyword evidence="3" id="KW-1185">Reference proteome</keyword>
<dbReference type="InParanoid" id="A0A482XCS8"/>
<proteinExistence type="predicted"/>
<dbReference type="InterPro" id="IPR017920">
    <property type="entry name" value="COMM"/>
</dbReference>
<protein>
    <recommendedName>
        <fullName evidence="1">COMM domain-containing protein</fullName>
    </recommendedName>
</protein>
<dbReference type="PROSITE" id="PS51269">
    <property type="entry name" value="COMM"/>
    <property type="match status" value="1"/>
</dbReference>
<evidence type="ECO:0000313" key="3">
    <source>
        <dbReference type="Proteomes" id="UP000291343"/>
    </source>
</evidence>
<organism evidence="2 3">
    <name type="scientific">Laodelphax striatellus</name>
    <name type="common">Small brown planthopper</name>
    <name type="synonym">Delphax striatella</name>
    <dbReference type="NCBI Taxonomy" id="195883"/>
    <lineage>
        <taxon>Eukaryota</taxon>
        <taxon>Metazoa</taxon>
        <taxon>Ecdysozoa</taxon>
        <taxon>Arthropoda</taxon>
        <taxon>Hexapoda</taxon>
        <taxon>Insecta</taxon>
        <taxon>Pterygota</taxon>
        <taxon>Neoptera</taxon>
        <taxon>Paraneoptera</taxon>
        <taxon>Hemiptera</taxon>
        <taxon>Auchenorrhyncha</taxon>
        <taxon>Fulgoroidea</taxon>
        <taxon>Delphacidae</taxon>
        <taxon>Criomorphinae</taxon>
        <taxon>Laodelphax</taxon>
    </lineage>
</organism>
<dbReference type="PANTHER" id="PTHR12333">
    <property type="entry name" value="COMM DOMAIN CONTAINING PROTEIN 10"/>
    <property type="match status" value="1"/>
</dbReference>
<dbReference type="OrthoDB" id="77522at2759"/>
<dbReference type="AlphaFoldDB" id="A0A482XCS8"/>
<gene>
    <name evidence="2" type="ORF">LSTR_LSTR001269</name>
</gene>
<feature type="domain" description="COMM" evidence="1">
    <location>
        <begin position="73"/>
        <end position="143"/>
    </location>
</feature>
<comment type="caution">
    <text evidence="2">The sequence shown here is derived from an EMBL/GenBank/DDBJ whole genome shotgun (WGS) entry which is preliminary data.</text>
</comment>
<dbReference type="InterPro" id="IPR037361">
    <property type="entry name" value="COMMD10"/>
</dbReference>
<dbReference type="STRING" id="195883.A0A482XCS8"/>
<accession>A0A482XCS8</accession>
<evidence type="ECO:0000313" key="2">
    <source>
        <dbReference type="EMBL" id="RZF43091.1"/>
    </source>
</evidence>